<proteinExistence type="predicted"/>
<keyword evidence="1" id="KW-0175">Coiled coil</keyword>
<dbReference type="Proteomes" id="UP000798488">
    <property type="component" value="Unassembled WGS sequence"/>
</dbReference>
<evidence type="ECO:0000256" key="1">
    <source>
        <dbReference type="SAM" id="Coils"/>
    </source>
</evidence>
<protein>
    <submittedName>
        <fullName evidence="2">Uncharacterized protein</fullName>
    </submittedName>
</protein>
<dbReference type="AlphaFoldDB" id="A0A9D2WNR0"/>
<dbReference type="EMBL" id="LSRS01000005">
    <property type="protein sequence ID" value="KAF1084574.1"/>
    <property type="molecule type" value="Genomic_DNA"/>
</dbReference>
<name>A0A9D2WNR0_9FIRM</name>
<evidence type="ECO:0000313" key="2">
    <source>
        <dbReference type="EMBL" id="KAF1084574.1"/>
    </source>
</evidence>
<accession>A0A9D2WNR0</accession>
<sequence>MGVSKIDLPEAEMKRWLNHIALICLSEDFQDLKRELEKIYRQADIEEDAQIAAFQDALYAFLAQEEDKLACQTGAN</sequence>
<evidence type="ECO:0000313" key="3">
    <source>
        <dbReference type="Proteomes" id="UP000798488"/>
    </source>
</evidence>
<reference evidence="2" key="1">
    <citation type="submission" date="2016-02" db="EMBL/GenBank/DDBJ databases">
        <title>Draft Genome Sequence of Sporotomaculum syntrophicum Strain FB, a Syntrophic Benzoate Degrader.</title>
        <authorList>
            <person name="Nobu M.K."/>
            <person name="Narihiro T."/>
            <person name="Qiu Y.-L."/>
            <person name="Ohashi A."/>
            <person name="Liu W.-T."/>
            <person name="Yuji S."/>
        </authorList>
    </citation>
    <scope>NUCLEOTIDE SEQUENCE</scope>
    <source>
        <strain evidence="2">FB</strain>
    </source>
</reference>
<comment type="caution">
    <text evidence="2">The sequence shown here is derived from an EMBL/GenBank/DDBJ whole genome shotgun (WGS) entry which is preliminary data.</text>
</comment>
<keyword evidence="3" id="KW-1185">Reference proteome</keyword>
<organism evidence="2 3">
    <name type="scientific">Sporotomaculum syntrophicum</name>
    <dbReference type="NCBI Taxonomy" id="182264"/>
    <lineage>
        <taxon>Bacteria</taxon>
        <taxon>Bacillati</taxon>
        <taxon>Bacillota</taxon>
        <taxon>Clostridia</taxon>
        <taxon>Eubacteriales</taxon>
        <taxon>Desulfallaceae</taxon>
        <taxon>Sporotomaculum</taxon>
    </lineage>
</organism>
<dbReference type="OrthoDB" id="1808701at2"/>
<feature type="coiled-coil region" evidence="1">
    <location>
        <begin position="22"/>
        <end position="49"/>
    </location>
</feature>
<dbReference type="RefSeq" id="WP_161822643.1">
    <property type="nucleotide sequence ID" value="NZ_LSRS01000005.1"/>
</dbReference>
<gene>
    <name evidence="2" type="ORF">SPSYN_02352</name>
</gene>